<evidence type="ECO:0000256" key="8">
    <source>
        <dbReference type="ARBA" id="ARBA00023136"/>
    </source>
</evidence>
<evidence type="ECO:0000256" key="3">
    <source>
        <dbReference type="ARBA" id="ARBA00022630"/>
    </source>
</evidence>
<dbReference type="PANTHER" id="PTHR10801">
    <property type="entry name" value="24-DEHYDROCHOLESTEROL REDUCTASE"/>
    <property type="match status" value="1"/>
</dbReference>
<evidence type="ECO:0000313" key="10">
    <source>
        <dbReference type="EMBL" id="RHW24540.1"/>
    </source>
</evidence>
<evidence type="ECO:0000256" key="2">
    <source>
        <dbReference type="ARBA" id="ARBA00012405"/>
    </source>
</evidence>
<dbReference type="AlphaFoldDB" id="A0A417XW97"/>
<dbReference type="RefSeq" id="WP_118927769.1">
    <property type="nucleotide sequence ID" value="NZ_QXGH01000031.1"/>
</dbReference>
<evidence type="ECO:0000256" key="5">
    <source>
        <dbReference type="ARBA" id="ARBA00022827"/>
    </source>
</evidence>
<dbReference type="PROSITE" id="PS51387">
    <property type="entry name" value="FAD_PCMH"/>
    <property type="match status" value="1"/>
</dbReference>
<protein>
    <recommendedName>
        <fullName evidence="2">Delta(24)-sterol reductase</fullName>
        <ecNumber evidence="2">1.3.1.72</ecNumber>
    </recommendedName>
</protein>
<evidence type="ECO:0000256" key="7">
    <source>
        <dbReference type="ARBA" id="ARBA00023002"/>
    </source>
</evidence>
<dbReference type="InterPro" id="IPR036318">
    <property type="entry name" value="FAD-bd_PCMH-like_sf"/>
</dbReference>
<dbReference type="EC" id="1.3.1.72" evidence="2"/>
<feature type="domain" description="FAD-binding PCMH-type" evidence="9">
    <location>
        <begin position="1"/>
        <end position="173"/>
    </location>
</feature>
<keyword evidence="7" id="KW-0560">Oxidoreductase</keyword>
<dbReference type="OrthoDB" id="5482059at2"/>
<sequence>MADRAWEEHVRAVDRLGTSYTAIPPGEPVRLAKQTTNLFRARAASSAPGLDVSGLTGVIAVDPDPADGPPTADVQGMCTYEDLVDATLPHGLMPQVVPQLRTITLGGAVTGLGIESTSFRNGLPHESVLEMDIFTGAGEVVTVGPGDELFDAFPNSYGSLGYATRLRIALERVAPYVALRHVRFDDPGLLAKSIEEITQTKEHDGRPVDGLDGVAFAPGEYYLTLARWTDDPSGGIETQVSDYTGQKVYYRSIQQRQTDLLTIYDYLWRWDTDWFWCSGAFGAQHPLVRRLWPASRRRSDVYMRLLKLDRQFAIADRLDRRAGRPLRERVVQDIEVPVDRLAEFLDWFDAEIGMRPVWLCPLVAHRAWTAYPLEPGSTYVNVGFWGTVHVGPDAAQAPKNRAIEAKVHELGGHKSLYSEAFYDADTFDRLYNGPALAAVKRRYDPDDRLTTLYDKAVRSR</sequence>
<dbReference type="InterPro" id="IPR016166">
    <property type="entry name" value="FAD-bd_PCMH"/>
</dbReference>
<dbReference type="InterPro" id="IPR040165">
    <property type="entry name" value="Diminuto-like"/>
</dbReference>
<keyword evidence="5" id="KW-0274">FAD</keyword>
<keyword evidence="3" id="KW-0285">Flavoprotein</keyword>
<proteinExistence type="predicted"/>
<keyword evidence="4" id="KW-0812">Transmembrane</keyword>
<dbReference type="Pfam" id="PF01565">
    <property type="entry name" value="FAD_binding_4"/>
    <property type="match status" value="1"/>
</dbReference>
<dbReference type="GO" id="GO:0050614">
    <property type="term" value="F:Delta24-sterol reductase activity"/>
    <property type="evidence" value="ECO:0007669"/>
    <property type="project" value="UniProtKB-EC"/>
</dbReference>
<organism evidence="10 11">
    <name type="scientific">Nocardioides immobilis</name>
    <dbReference type="NCBI Taxonomy" id="2049295"/>
    <lineage>
        <taxon>Bacteria</taxon>
        <taxon>Bacillati</taxon>
        <taxon>Actinomycetota</taxon>
        <taxon>Actinomycetes</taxon>
        <taxon>Propionibacteriales</taxon>
        <taxon>Nocardioidaceae</taxon>
        <taxon>Nocardioides</taxon>
    </lineage>
</organism>
<keyword evidence="8" id="KW-0472">Membrane</keyword>
<name>A0A417XW97_9ACTN</name>
<keyword evidence="11" id="KW-1185">Reference proteome</keyword>
<dbReference type="PANTHER" id="PTHR10801:SF0">
    <property type="entry name" value="DELTA(24)-STEROL REDUCTASE"/>
    <property type="match status" value="1"/>
</dbReference>
<evidence type="ECO:0000313" key="11">
    <source>
        <dbReference type="Proteomes" id="UP000283644"/>
    </source>
</evidence>
<dbReference type="InterPro" id="IPR016169">
    <property type="entry name" value="FAD-bd_PCMH_sub2"/>
</dbReference>
<accession>A0A417XW97</accession>
<dbReference type="Gene3D" id="3.30.465.10">
    <property type="match status" value="1"/>
</dbReference>
<evidence type="ECO:0000256" key="4">
    <source>
        <dbReference type="ARBA" id="ARBA00022692"/>
    </source>
</evidence>
<evidence type="ECO:0000256" key="1">
    <source>
        <dbReference type="ARBA" id="ARBA00004167"/>
    </source>
</evidence>
<dbReference type="EMBL" id="QXGH01000031">
    <property type="protein sequence ID" value="RHW24540.1"/>
    <property type="molecule type" value="Genomic_DNA"/>
</dbReference>
<reference evidence="10 11" key="1">
    <citation type="submission" date="2018-09" db="EMBL/GenBank/DDBJ databases">
        <title>Genome sequencing of Nocardioides immobilis CCTCC AB 2017083 for comparison to Nocardioides silvaticus.</title>
        <authorList>
            <person name="Li C."/>
            <person name="Wang G."/>
        </authorList>
    </citation>
    <scope>NUCLEOTIDE SEQUENCE [LARGE SCALE GENOMIC DNA]</scope>
    <source>
        <strain evidence="10 11">CCTCC AB 2017083</strain>
    </source>
</reference>
<dbReference type="GO" id="GO:0016020">
    <property type="term" value="C:membrane"/>
    <property type="evidence" value="ECO:0007669"/>
    <property type="project" value="UniProtKB-SubCell"/>
</dbReference>
<keyword evidence="6" id="KW-1133">Transmembrane helix</keyword>
<dbReference type="InterPro" id="IPR016170">
    <property type="entry name" value="Cytok_DH_C_sf"/>
</dbReference>
<gene>
    <name evidence="10" type="ORF">D0Z08_23770</name>
</gene>
<comment type="subcellular location">
    <subcellularLocation>
        <location evidence="1">Membrane</location>
        <topology evidence="1">Single-pass membrane protein</topology>
    </subcellularLocation>
</comment>
<dbReference type="GO" id="GO:0071949">
    <property type="term" value="F:FAD binding"/>
    <property type="evidence" value="ECO:0007669"/>
    <property type="project" value="InterPro"/>
</dbReference>
<evidence type="ECO:0000259" key="9">
    <source>
        <dbReference type="PROSITE" id="PS51387"/>
    </source>
</evidence>
<comment type="caution">
    <text evidence="10">The sequence shown here is derived from an EMBL/GenBank/DDBJ whole genome shotgun (WGS) entry which is preliminary data.</text>
</comment>
<dbReference type="InterPro" id="IPR016164">
    <property type="entry name" value="FAD-linked_Oxase-like_C"/>
</dbReference>
<dbReference type="InterPro" id="IPR006094">
    <property type="entry name" value="Oxid_FAD_bind_N"/>
</dbReference>
<dbReference type="Proteomes" id="UP000283644">
    <property type="component" value="Unassembled WGS sequence"/>
</dbReference>
<dbReference type="SUPFAM" id="SSF56176">
    <property type="entry name" value="FAD-binding/transporter-associated domain-like"/>
    <property type="match status" value="1"/>
</dbReference>
<dbReference type="Gene3D" id="3.40.462.10">
    <property type="entry name" value="FAD-linked oxidases, C-terminal domain"/>
    <property type="match status" value="1"/>
</dbReference>
<dbReference type="SUPFAM" id="SSF55103">
    <property type="entry name" value="FAD-linked oxidases, C-terminal domain"/>
    <property type="match status" value="1"/>
</dbReference>
<evidence type="ECO:0000256" key="6">
    <source>
        <dbReference type="ARBA" id="ARBA00022989"/>
    </source>
</evidence>